<sequence length="494" mass="54409">MTSEKDQEKHVEDLNRDLVKNYGLGFRHVQMLCMGICITVLFMARSSMAVAVLAMSDVKRKNDTNIVIYDWDPRTQNIILSSFFWGYTTLQIPAGILSKKFGGKIILLFALLANGVLCLLIPTLAALGGWPLVCMSRVAMGLTQACLFPASHTLLGQWLPPNEQTSYSGIVYGGVQIGTILSMPISGILADTSMGWKSIFYTMSGLQFAVAIIWYFFTASAPREHKFISKEERIYIESRLNIKDTGTKLRIPWRVILTSKPLLATLLPHLGFASAFMIVFVDMPMYMESALGISLKNSSVLSAFPYVGMWAAGFIAAIVSEKLCNTGILTRNACRKTFNSIGMFGVSTGLIILSFLGPRHATFAVIALIGAMTLGGFTMAGFIVNQLDLSPNNAGIIMSLSNFISNIGAVSMTLAASAIIGQDSTDVSRWRIVFLSNAVLCTAANVYYLIFGSTDRQEWDDPNYLDKKKADPEETKPFKMQEKKEEKLNMDKTI</sequence>
<dbReference type="PANTHER" id="PTHR11662:SF280">
    <property type="entry name" value="FI21844P1-RELATED"/>
    <property type="match status" value="1"/>
</dbReference>
<feature type="transmembrane region" description="Helical" evidence="6">
    <location>
        <begin position="262"/>
        <end position="281"/>
    </location>
</feature>
<dbReference type="PANTHER" id="PTHR11662">
    <property type="entry name" value="SOLUTE CARRIER FAMILY 17"/>
    <property type="match status" value="1"/>
</dbReference>
<dbReference type="InterPro" id="IPR011701">
    <property type="entry name" value="MFS"/>
</dbReference>
<keyword evidence="8" id="KW-1185">Reference proteome</keyword>
<keyword evidence="2 6" id="KW-0812">Transmembrane</keyword>
<dbReference type="PROSITE" id="PS50850">
    <property type="entry name" value="MFS"/>
    <property type="match status" value="1"/>
</dbReference>
<evidence type="ECO:0000259" key="7">
    <source>
        <dbReference type="PROSITE" id="PS50850"/>
    </source>
</evidence>
<evidence type="ECO:0000256" key="2">
    <source>
        <dbReference type="ARBA" id="ARBA00022692"/>
    </source>
</evidence>
<evidence type="ECO:0000256" key="6">
    <source>
        <dbReference type="SAM" id="Phobius"/>
    </source>
</evidence>
<name>A0ABM3M870_GALME</name>
<evidence type="ECO:0000313" key="9">
    <source>
        <dbReference type="RefSeq" id="XP_052747665.1"/>
    </source>
</evidence>
<dbReference type="SUPFAM" id="SSF103473">
    <property type="entry name" value="MFS general substrate transporter"/>
    <property type="match status" value="1"/>
</dbReference>
<evidence type="ECO:0000256" key="4">
    <source>
        <dbReference type="ARBA" id="ARBA00023136"/>
    </source>
</evidence>
<organism evidence="8 9">
    <name type="scientific">Galleria mellonella</name>
    <name type="common">Greater wax moth</name>
    <dbReference type="NCBI Taxonomy" id="7137"/>
    <lineage>
        <taxon>Eukaryota</taxon>
        <taxon>Metazoa</taxon>
        <taxon>Ecdysozoa</taxon>
        <taxon>Arthropoda</taxon>
        <taxon>Hexapoda</taxon>
        <taxon>Insecta</taxon>
        <taxon>Pterygota</taxon>
        <taxon>Neoptera</taxon>
        <taxon>Endopterygota</taxon>
        <taxon>Lepidoptera</taxon>
        <taxon>Glossata</taxon>
        <taxon>Ditrysia</taxon>
        <taxon>Pyraloidea</taxon>
        <taxon>Pyralidae</taxon>
        <taxon>Galleriinae</taxon>
        <taxon>Galleria</taxon>
    </lineage>
</organism>
<feature type="region of interest" description="Disordered" evidence="5">
    <location>
        <begin position="459"/>
        <end position="494"/>
    </location>
</feature>
<feature type="transmembrane region" description="Helical" evidence="6">
    <location>
        <begin position="301"/>
        <end position="319"/>
    </location>
</feature>
<dbReference type="InterPro" id="IPR036259">
    <property type="entry name" value="MFS_trans_sf"/>
</dbReference>
<feature type="transmembrane region" description="Helical" evidence="6">
    <location>
        <begin position="29"/>
        <end position="54"/>
    </location>
</feature>
<dbReference type="Proteomes" id="UP001652740">
    <property type="component" value="Unplaced"/>
</dbReference>
<feature type="domain" description="Major facilitator superfamily (MFS) profile" evidence="7">
    <location>
        <begin position="32"/>
        <end position="456"/>
    </location>
</feature>
<feature type="transmembrane region" description="Helical" evidence="6">
    <location>
        <begin position="363"/>
        <end position="384"/>
    </location>
</feature>
<dbReference type="GeneID" id="113515287"/>
<feature type="transmembrane region" description="Helical" evidence="6">
    <location>
        <begin position="396"/>
        <end position="420"/>
    </location>
</feature>
<evidence type="ECO:0000256" key="1">
    <source>
        <dbReference type="ARBA" id="ARBA00004141"/>
    </source>
</evidence>
<feature type="transmembrane region" description="Helical" evidence="6">
    <location>
        <begin position="105"/>
        <end position="130"/>
    </location>
</feature>
<evidence type="ECO:0000313" key="8">
    <source>
        <dbReference type="Proteomes" id="UP001652740"/>
    </source>
</evidence>
<feature type="transmembrane region" description="Helical" evidence="6">
    <location>
        <begin position="432"/>
        <end position="450"/>
    </location>
</feature>
<proteinExistence type="predicted"/>
<gene>
    <name evidence="9" type="primary">LOC113515287</name>
</gene>
<accession>A0ABM3M870</accession>
<keyword evidence="3 6" id="KW-1133">Transmembrane helix</keyword>
<comment type="subcellular location">
    <subcellularLocation>
        <location evidence="1">Membrane</location>
        <topology evidence="1">Multi-pass membrane protein</topology>
    </subcellularLocation>
</comment>
<dbReference type="Gene3D" id="1.20.1250.20">
    <property type="entry name" value="MFS general substrate transporter like domains"/>
    <property type="match status" value="2"/>
</dbReference>
<dbReference type="RefSeq" id="XP_052747665.1">
    <property type="nucleotide sequence ID" value="XM_052891705.1"/>
</dbReference>
<evidence type="ECO:0000256" key="3">
    <source>
        <dbReference type="ARBA" id="ARBA00022989"/>
    </source>
</evidence>
<dbReference type="InterPro" id="IPR020846">
    <property type="entry name" value="MFS_dom"/>
</dbReference>
<dbReference type="InterPro" id="IPR050382">
    <property type="entry name" value="MFS_Na/Anion_cotransporter"/>
</dbReference>
<evidence type="ECO:0000256" key="5">
    <source>
        <dbReference type="SAM" id="MobiDB-lite"/>
    </source>
</evidence>
<feature type="transmembrane region" description="Helical" evidence="6">
    <location>
        <begin position="340"/>
        <end position="357"/>
    </location>
</feature>
<keyword evidence="4 6" id="KW-0472">Membrane</keyword>
<dbReference type="Pfam" id="PF07690">
    <property type="entry name" value="MFS_1"/>
    <property type="match status" value="1"/>
</dbReference>
<reference evidence="9" key="1">
    <citation type="submission" date="2025-08" db="UniProtKB">
        <authorList>
            <consortium name="RefSeq"/>
        </authorList>
    </citation>
    <scope>IDENTIFICATION</scope>
    <source>
        <tissue evidence="9">Whole larvae</tissue>
    </source>
</reference>
<protein>
    <submittedName>
        <fullName evidence="9">Inorganic phosphate cotransporter</fullName>
    </submittedName>
</protein>
<feature type="transmembrane region" description="Helical" evidence="6">
    <location>
        <begin position="199"/>
        <end position="217"/>
    </location>
</feature>